<name>A0A2I2L5T0_9VIRU</name>
<feature type="transmembrane region" description="Helical" evidence="1">
    <location>
        <begin position="6"/>
        <end position="29"/>
    </location>
</feature>
<gene>
    <name evidence="2" type="ORF">ORPV_972</name>
</gene>
<keyword evidence="3" id="KW-1185">Reference proteome</keyword>
<evidence type="ECO:0000313" key="2">
    <source>
        <dbReference type="EMBL" id="SNW62876.1"/>
    </source>
</evidence>
<sequence>MVQTSTVVLLITAFSVFISLFLTIFFVLVPVNQTASRAQEIADSAEEFRDDIEGGLCETVNQASTILFQNGNASKESICNAFGFCRWNGSSNTCYFIGDN</sequence>
<dbReference type="GeneID" id="35382819"/>
<dbReference type="RefSeq" id="YP_009449178.1">
    <property type="nucleotide sequence ID" value="NC_036594.1"/>
</dbReference>
<evidence type="ECO:0000256" key="1">
    <source>
        <dbReference type="SAM" id="Phobius"/>
    </source>
</evidence>
<keyword evidence="1 2" id="KW-0812">Transmembrane</keyword>
<dbReference type="Proteomes" id="UP000236316">
    <property type="component" value="Segment"/>
</dbReference>
<keyword evidence="1" id="KW-0472">Membrane</keyword>
<proteinExistence type="predicted"/>
<keyword evidence="1" id="KW-1133">Transmembrane helix</keyword>
<organism evidence="2">
    <name type="scientific">Orpheovirus IHUMI-LCC2</name>
    <dbReference type="NCBI Taxonomy" id="2023057"/>
    <lineage>
        <taxon>Viruses</taxon>
        <taxon>Varidnaviria</taxon>
        <taxon>Bamfordvirae</taxon>
        <taxon>Nucleocytoviricota</taxon>
        <taxon>Megaviricetes</taxon>
        <taxon>Pimascovirales</taxon>
        <taxon>Ocovirineae</taxon>
        <taxon>Orpheoviridae</taxon>
        <taxon>Alphaorpheovirus</taxon>
        <taxon>Alphaorpheovirus massiliense</taxon>
    </lineage>
</organism>
<dbReference type="EMBL" id="LT906555">
    <property type="protein sequence ID" value="SNW62876.1"/>
    <property type="molecule type" value="Genomic_DNA"/>
</dbReference>
<evidence type="ECO:0000313" key="3">
    <source>
        <dbReference type="Proteomes" id="UP000236316"/>
    </source>
</evidence>
<protein>
    <submittedName>
        <fullName evidence="2">Transmembrane domain-containing protein</fullName>
    </submittedName>
</protein>
<reference evidence="2" key="1">
    <citation type="submission" date="2017-08" db="EMBL/GenBank/DDBJ databases">
        <authorList>
            <consortium name="Urmite Genomes"/>
        </authorList>
    </citation>
    <scope>NUCLEOTIDE SEQUENCE [LARGE SCALE GENOMIC DNA]</scope>
    <source>
        <strain evidence="2">IHUMI-LCC2</strain>
    </source>
</reference>
<accession>A0A2I2L5T0</accession>
<dbReference type="KEGG" id="vg:35382819"/>